<gene>
    <name evidence="1" type="ORF">NMY3_01831</name>
</gene>
<name>A0A654LX18_9ARCH</name>
<evidence type="ECO:0000313" key="2">
    <source>
        <dbReference type="Proteomes" id="UP000058925"/>
    </source>
</evidence>
<evidence type="ECO:0000313" key="1">
    <source>
        <dbReference type="EMBL" id="ALI36034.1"/>
    </source>
</evidence>
<dbReference type="OrthoDB" id="377565at2157"/>
<organism evidence="1 2">
    <name type="scientific">Candidatus Nitrosocosmicus oleophilus</name>
    <dbReference type="NCBI Taxonomy" id="1353260"/>
    <lineage>
        <taxon>Archaea</taxon>
        <taxon>Nitrososphaerota</taxon>
        <taxon>Nitrososphaeria</taxon>
        <taxon>Nitrososphaerales</taxon>
        <taxon>Nitrososphaeraceae</taxon>
        <taxon>Candidatus Nitrosocosmicus</taxon>
    </lineage>
</organism>
<protein>
    <submittedName>
        <fullName evidence="1">Uncharacterized protein</fullName>
    </submittedName>
</protein>
<dbReference type="EMBL" id="CP012850">
    <property type="protein sequence ID" value="ALI36034.1"/>
    <property type="molecule type" value="Genomic_DNA"/>
</dbReference>
<accession>A0A654LX18</accession>
<dbReference type="Proteomes" id="UP000058925">
    <property type="component" value="Chromosome"/>
</dbReference>
<dbReference type="RefSeq" id="WP_196818379.1">
    <property type="nucleotide sequence ID" value="NZ_CP012850.1"/>
</dbReference>
<proteinExistence type="predicted"/>
<reference evidence="2" key="1">
    <citation type="submission" date="2015-10" db="EMBL/GenBank/DDBJ databases">
        <title>Niche specialization of a soil ammonia-oxidizing archaeon, Candidatus Nitrosocosmicus oleophilus.</title>
        <authorList>
            <person name="Jung M.-Y."/>
            <person name="Rhee S.-K."/>
        </authorList>
    </citation>
    <scope>NUCLEOTIDE SEQUENCE [LARGE SCALE GENOMIC DNA]</scope>
    <source>
        <strain evidence="2">MY3</strain>
    </source>
</reference>
<sequence length="108" mass="12452">MNDGITIVSAAPSSNQTKAQEYMVLSHHFRGNNIHSGSFKIEELLKFVNELKPEMITIFTADMHGRTIVSFLEYFLSRKFRSVLYELSSGHRGTIRSRIIVIKMQKYI</sequence>
<dbReference type="AlphaFoldDB" id="A0A654LX18"/>
<keyword evidence="2" id="KW-1185">Reference proteome</keyword>
<dbReference type="GeneID" id="60421826"/>
<dbReference type="KEGG" id="taa:NMY3_01831"/>